<dbReference type="InterPro" id="IPR049352">
    <property type="entry name" value="Rost"/>
</dbReference>
<dbReference type="GeneID" id="110988324"/>
<keyword evidence="1" id="KW-0472">Membrane</keyword>
<keyword evidence="2" id="KW-1185">Reference proteome</keyword>
<evidence type="ECO:0000256" key="1">
    <source>
        <dbReference type="SAM" id="Phobius"/>
    </source>
</evidence>
<dbReference type="KEGG" id="aplc:110988324"/>
<dbReference type="Proteomes" id="UP000694845">
    <property type="component" value="Unplaced"/>
</dbReference>
<sequence>MTTARFQRPKLADIGFTTDDSSVFYRPQCSKFPLVVLAIYRAVVALYVTGFFIVVLGFSIKNQGGASFIYLTTYAFMIFIAYNVAATVNVIWDGCMKRRTAGEGLLLRHKTHWFLFAMTTDINFLVTLVYWCALYMPSLPLIYDLTMHTLTSVVCLLDLALTPVPVRLLHCIYPLLLGTVYLAFTVVFWAVGGYGREPIYWLLDYSNYPGRAAGAIVGIFVALLFLHVVVWALYKLKLWIWFKCDGGTRPRQMRASVTSAEEHCIEQENLVKDPPTAELIGTPKV</sequence>
<accession>A0A8B7ZP76</accession>
<keyword evidence="1" id="KW-1133">Transmembrane helix</keyword>
<dbReference type="PANTHER" id="PTHR12242:SF49">
    <property type="entry name" value="HEADBUTT, ISOFORM E"/>
    <property type="match status" value="1"/>
</dbReference>
<dbReference type="GO" id="GO:0016020">
    <property type="term" value="C:membrane"/>
    <property type="evidence" value="ECO:0007669"/>
    <property type="project" value="TreeGrafter"/>
</dbReference>
<dbReference type="RefSeq" id="XP_022107393.1">
    <property type="nucleotide sequence ID" value="XM_022251701.1"/>
</dbReference>
<feature type="transmembrane region" description="Helical" evidence="1">
    <location>
        <begin position="142"/>
        <end position="161"/>
    </location>
</feature>
<feature type="transmembrane region" description="Helical" evidence="1">
    <location>
        <begin position="173"/>
        <end position="192"/>
    </location>
</feature>
<evidence type="ECO:0000313" key="3">
    <source>
        <dbReference type="RefSeq" id="XP_022107393.1"/>
    </source>
</evidence>
<organism evidence="2 3">
    <name type="scientific">Acanthaster planci</name>
    <name type="common">Crown-of-thorns starfish</name>
    <dbReference type="NCBI Taxonomy" id="133434"/>
    <lineage>
        <taxon>Eukaryota</taxon>
        <taxon>Metazoa</taxon>
        <taxon>Echinodermata</taxon>
        <taxon>Eleutherozoa</taxon>
        <taxon>Asterozoa</taxon>
        <taxon>Asteroidea</taxon>
        <taxon>Valvatacea</taxon>
        <taxon>Valvatida</taxon>
        <taxon>Acanthasteridae</taxon>
        <taxon>Acanthaster</taxon>
    </lineage>
</organism>
<feature type="transmembrane region" description="Helical" evidence="1">
    <location>
        <begin position="212"/>
        <end position="234"/>
    </location>
</feature>
<reference evidence="3" key="1">
    <citation type="submission" date="2025-08" db="UniProtKB">
        <authorList>
            <consortium name="RefSeq"/>
        </authorList>
    </citation>
    <scope>IDENTIFICATION</scope>
</reference>
<evidence type="ECO:0000313" key="2">
    <source>
        <dbReference type="Proteomes" id="UP000694845"/>
    </source>
</evidence>
<keyword evidence="1" id="KW-0812">Transmembrane</keyword>
<gene>
    <name evidence="3" type="primary">LOC110988324</name>
</gene>
<protein>
    <submittedName>
        <fullName evidence="3">Protein rolling stone-like isoform X1</fullName>
    </submittedName>
</protein>
<dbReference type="PANTHER" id="PTHR12242">
    <property type="entry name" value="OS02G0130600 PROTEIN-RELATED"/>
    <property type="match status" value="1"/>
</dbReference>
<feature type="transmembrane region" description="Helical" evidence="1">
    <location>
        <begin position="68"/>
        <end position="92"/>
    </location>
</feature>
<dbReference type="OMA" id="INVPQCG"/>
<proteinExistence type="predicted"/>
<dbReference type="AlphaFoldDB" id="A0A8B7ZP76"/>
<feature type="transmembrane region" description="Helical" evidence="1">
    <location>
        <begin position="113"/>
        <end position="136"/>
    </location>
</feature>
<name>A0A8B7ZP76_ACAPL</name>
<feature type="transmembrane region" description="Helical" evidence="1">
    <location>
        <begin position="34"/>
        <end position="56"/>
    </location>
</feature>
<dbReference type="OrthoDB" id="419711at2759"/>
<dbReference type="Pfam" id="PF21534">
    <property type="entry name" value="Rost"/>
    <property type="match status" value="1"/>
</dbReference>